<accession>A0A3A4ZMH7</accession>
<comment type="caution">
    <text evidence="9">The sequence shown here is derived from an EMBL/GenBank/DDBJ whole genome shotgun (WGS) entry which is preliminary data.</text>
</comment>
<dbReference type="Pfam" id="PF01541">
    <property type="entry name" value="GIY-YIG"/>
    <property type="match status" value="1"/>
</dbReference>
<evidence type="ECO:0000256" key="4">
    <source>
        <dbReference type="ARBA" id="ARBA00022881"/>
    </source>
</evidence>
<evidence type="ECO:0000313" key="10">
    <source>
        <dbReference type="Proteomes" id="UP000265540"/>
    </source>
</evidence>
<dbReference type="InterPro" id="IPR047296">
    <property type="entry name" value="GIY-YIG_UvrC_Cho"/>
</dbReference>
<dbReference type="PROSITE" id="PS50165">
    <property type="entry name" value="UVRC"/>
    <property type="match status" value="1"/>
</dbReference>
<dbReference type="PANTHER" id="PTHR30562:SF1">
    <property type="entry name" value="UVRABC SYSTEM PROTEIN C"/>
    <property type="match status" value="1"/>
</dbReference>
<feature type="domain" description="UVR" evidence="6">
    <location>
        <begin position="218"/>
        <end position="253"/>
    </location>
</feature>
<dbReference type="PROSITE" id="PS50151">
    <property type="entry name" value="UVR"/>
    <property type="match status" value="1"/>
</dbReference>
<dbReference type="Proteomes" id="UP000265540">
    <property type="component" value="Unassembled WGS sequence"/>
</dbReference>
<name>A0A3A4ZMH7_UNCKA</name>
<dbReference type="AlphaFoldDB" id="A0A3A4ZMH7"/>
<dbReference type="InterPro" id="IPR050066">
    <property type="entry name" value="UvrABC_protein_C"/>
</dbReference>
<organism evidence="9 10">
    <name type="scientific">candidate division WWE3 bacterium</name>
    <dbReference type="NCBI Taxonomy" id="2053526"/>
    <lineage>
        <taxon>Bacteria</taxon>
        <taxon>Katanobacteria</taxon>
    </lineage>
</organism>
<sequence length="448" mass="51877">MNRLLLENVKKLPRVPGVYLFKDTSGDVIYVGKAKRLKDRVGSYFQANLDLHSKTYALVQRISSLEYVEVQSELEALVLEAALIKKHRPKYNIVQKDDKSYLYIAINKERLEIAPGKKRVIPKILTVRETDINDKDILFGPYPNGTTAKWIVRTVRRIFPFRDCDAAKYKKYSKLEKPCLYGHLGLCPAPCVNTSEENIRDYIKNIRDIRKVLNGESRHVLRNMNSAMEEYSKNFDYENAARVRDSINRFKYISQKFRGPEEYMNNPYLIDDIAEMASKDLKDLLPFLNDVPGRIECYDISNISGKEAVGSMVVAINGRLEKSEYRKFKIKLKETPDDFLMMKEVLVRRLKRIENDHDKWPKPDLIVVDGGRGQVTSALEAMELTGQTVPVLGLAKKEEHIIFKEADFIEISYSVDTPGMQLLIRLRDEAHRFAQSYHHKLRLQKVRA</sequence>
<evidence type="ECO:0000256" key="5">
    <source>
        <dbReference type="ARBA" id="ARBA00023204"/>
    </source>
</evidence>
<keyword evidence="3" id="KW-0228">DNA excision</keyword>
<dbReference type="GO" id="GO:0009381">
    <property type="term" value="F:excinuclease ABC activity"/>
    <property type="evidence" value="ECO:0007669"/>
    <property type="project" value="InterPro"/>
</dbReference>
<dbReference type="SUPFAM" id="SSF82771">
    <property type="entry name" value="GIY-YIG endonuclease"/>
    <property type="match status" value="1"/>
</dbReference>
<proteinExistence type="predicted"/>
<dbReference type="FunFam" id="3.40.1440.10:FF:000001">
    <property type="entry name" value="UvrABC system protein C"/>
    <property type="match status" value="1"/>
</dbReference>
<dbReference type="Gene3D" id="3.30.420.340">
    <property type="entry name" value="UvrC, RNAse H endonuclease domain"/>
    <property type="match status" value="1"/>
</dbReference>
<keyword evidence="5" id="KW-0234">DNA repair</keyword>
<dbReference type="InterPro" id="IPR000305">
    <property type="entry name" value="GIY-YIG_endonuc"/>
</dbReference>
<dbReference type="PROSITE" id="PS50164">
    <property type="entry name" value="GIY_YIG"/>
    <property type="match status" value="1"/>
</dbReference>
<evidence type="ECO:0000256" key="1">
    <source>
        <dbReference type="ARBA" id="ARBA00022490"/>
    </source>
</evidence>
<gene>
    <name evidence="9" type="ORF">C4561_00415</name>
</gene>
<keyword evidence="2" id="KW-0227">DNA damage</keyword>
<evidence type="ECO:0000259" key="7">
    <source>
        <dbReference type="PROSITE" id="PS50164"/>
    </source>
</evidence>
<protein>
    <submittedName>
        <fullName evidence="9">Excinuclease ABC subunit UvrC</fullName>
    </submittedName>
</protein>
<dbReference type="PANTHER" id="PTHR30562">
    <property type="entry name" value="UVRC/OXIDOREDUCTASE"/>
    <property type="match status" value="1"/>
</dbReference>
<dbReference type="SUPFAM" id="SSF46600">
    <property type="entry name" value="C-terminal UvrC-binding domain of UvrB"/>
    <property type="match status" value="1"/>
</dbReference>
<dbReference type="InterPro" id="IPR001162">
    <property type="entry name" value="UvrC_RNase_H_dom"/>
</dbReference>
<dbReference type="InterPro" id="IPR036876">
    <property type="entry name" value="UVR_dom_sf"/>
</dbReference>
<dbReference type="InterPro" id="IPR035901">
    <property type="entry name" value="GIY-YIG_endonuc_sf"/>
</dbReference>
<feature type="domain" description="GIY-YIG" evidence="7">
    <location>
        <begin position="14"/>
        <end position="93"/>
    </location>
</feature>
<dbReference type="SMART" id="SM00465">
    <property type="entry name" value="GIYc"/>
    <property type="match status" value="1"/>
</dbReference>
<dbReference type="GO" id="GO:0006289">
    <property type="term" value="P:nucleotide-excision repair"/>
    <property type="evidence" value="ECO:0007669"/>
    <property type="project" value="InterPro"/>
</dbReference>
<dbReference type="InterPro" id="IPR038476">
    <property type="entry name" value="UvrC_RNase_H_dom_sf"/>
</dbReference>
<keyword evidence="1" id="KW-0963">Cytoplasm</keyword>
<keyword evidence="4" id="KW-0267">Excision nuclease</keyword>
<evidence type="ECO:0000256" key="2">
    <source>
        <dbReference type="ARBA" id="ARBA00022763"/>
    </source>
</evidence>
<feature type="domain" description="UvrC family homology region profile" evidence="8">
    <location>
        <begin position="279"/>
        <end position="382"/>
    </location>
</feature>
<evidence type="ECO:0000256" key="3">
    <source>
        <dbReference type="ARBA" id="ARBA00022769"/>
    </source>
</evidence>
<dbReference type="CDD" id="cd10434">
    <property type="entry name" value="GIY-YIG_UvrC_Cho"/>
    <property type="match status" value="1"/>
</dbReference>
<dbReference type="Gene3D" id="3.40.1440.10">
    <property type="entry name" value="GIY-YIG endonuclease"/>
    <property type="match status" value="1"/>
</dbReference>
<evidence type="ECO:0000313" key="9">
    <source>
        <dbReference type="EMBL" id="RJR28087.1"/>
    </source>
</evidence>
<evidence type="ECO:0000259" key="8">
    <source>
        <dbReference type="PROSITE" id="PS50165"/>
    </source>
</evidence>
<evidence type="ECO:0000259" key="6">
    <source>
        <dbReference type="PROSITE" id="PS50151"/>
    </source>
</evidence>
<dbReference type="Pfam" id="PF02151">
    <property type="entry name" value="UVR"/>
    <property type="match status" value="1"/>
</dbReference>
<dbReference type="InterPro" id="IPR001943">
    <property type="entry name" value="UVR_dom"/>
</dbReference>
<dbReference type="Pfam" id="PF08459">
    <property type="entry name" value="UvrC_RNaseH_dom"/>
    <property type="match status" value="1"/>
</dbReference>
<dbReference type="EMBL" id="QZJF01000004">
    <property type="protein sequence ID" value="RJR28087.1"/>
    <property type="molecule type" value="Genomic_DNA"/>
</dbReference>
<dbReference type="GO" id="GO:0009380">
    <property type="term" value="C:excinuclease repair complex"/>
    <property type="evidence" value="ECO:0007669"/>
    <property type="project" value="TreeGrafter"/>
</dbReference>
<reference evidence="9 10" key="1">
    <citation type="journal article" date="2017" name="ISME J.">
        <title>Energy and carbon metabolisms in a deep terrestrial subsurface fluid microbial community.</title>
        <authorList>
            <person name="Momper L."/>
            <person name="Jungbluth S.P."/>
            <person name="Lee M.D."/>
            <person name="Amend J.P."/>
        </authorList>
    </citation>
    <scope>NUCLEOTIDE SEQUENCE [LARGE SCALE GENOMIC DNA]</scope>
    <source>
        <strain evidence="9">SURF_46</strain>
    </source>
</reference>